<feature type="domain" description="Integrase catalytic" evidence="3">
    <location>
        <begin position="29"/>
        <end position="194"/>
    </location>
</feature>
<evidence type="ECO:0000313" key="5">
    <source>
        <dbReference type="Proteomes" id="UP001172457"/>
    </source>
</evidence>
<dbReference type="InterPro" id="IPR012337">
    <property type="entry name" value="RNaseH-like_sf"/>
</dbReference>
<feature type="chain" id="PRO_5041423516" description="Integrase catalytic domain-containing protein" evidence="2">
    <location>
        <begin position="25"/>
        <end position="330"/>
    </location>
</feature>
<dbReference type="SUPFAM" id="SSF53098">
    <property type="entry name" value="Ribonuclease H-like"/>
    <property type="match status" value="1"/>
</dbReference>
<keyword evidence="2" id="KW-0732">Signal</keyword>
<dbReference type="AlphaFoldDB" id="A0AA38U105"/>
<keyword evidence="5" id="KW-1185">Reference proteome</keyword>
<evidence type="ECO:0000313" key="4">
    <source>
        <dbReference type="EMBL" id="KAJ9566748.1"/>
    </source>
</evidence>
<protein>
    <recommendedName>
        <fullName evidence="3">Integrase catalytic domain-containing protein</fullName>
    </recommendedName>
</protein>
<dbReference type="EMBL" id="JARYMX010000001">
    <property type="protein sequence ID" value="KAJ9566748.1"/>
    <property type="molecule type" value="Genomic_DNA"/>
</dbReference>
<dbReference type="PANTHER" id="PTHR42648">
    <property type="entry name" value="TRANSPOSASE, PUTATIVE-RELATED"/>
    <property type="match status" value="1"/>
</dbReference>
<dbReference type="InterPro" id="IPR039537">
    <property type="entry name" value="Retrotran_Ty1/copia-like"/>
</dbReference>
<feature type="signal peptide" evidence="2">
    <location>
        <begin position="1"/>
        <end position="24"/>
    </location>
</feature>
<evidence type="ECO:0000256" key="1">
    <source>
        <dbReference type="SAM" id="MobiDB-lite"/>
    </source>
</evidence>
<dbReference type="InterPro" id="IPR001584">
    <property type="entry name" value="Integrase_cat-core"/>
</dbReference>
<dbReference type="PANTHER" id="PTHR42648:SF27">
    <property type="entry name" value="RNA-DIRECTED DNA POLYMERASE"/>
    <property type="match status" value="1"/>
</dbReference>
<accession>A0AA38U105</accession>
<comment type="caution">
    <text evidence="4">The sequence shown here is derived from an EMBL/GenBank/DDBJ whole genome shotgun (WGS) entry which is preliminary data.</text>
</comment>
<gene>
    <name evidence="4" type="ORF">OSB04_002714</name>
</gene>
<evidence type="ECO:0000259" key="3">
    <source>
        <dbReference type="PROSITE" id="PS50994"/>
    </source>
</evidence>
<evidence type="ECO:0000256" key="2">
    <source>
        <dbReference type="SAM" id="SignalP"/>
    </source>
</evidence>
<organism evidence="4 5">
    <name type="scientific">Centaurea solstitialis</name>
    <name type="common">yellow star-thistle</name>
    <dbReference type="NCBI Taxonomy" id="347529"/>
    <lineage>
        <taxon>Eukaryota</taxon>
        <taxon>Viridiplantae</taxon>
        <taxon>Streptophyta</taxon>
        <taxon>Embryophyta</taxon>
        <taxon>Tracheophyta</taxon>
        <taxon>Spermatophyta</taxon>
        <taxon>Magnoliopsida</taxon>
        <taxon>eudicotyledons</taxon>
        <taxon>Gunneridae</taxon>
        <taxon>Pentapetalae</taxon>
        <taxon>asterids</taxon>
        <taxon>campanulids</taxon>
        <taxon>Asterales</taxon>
        <taxon>Asteraceae</taxon>
        <taxon>Carduoideae</taxon>
        <taxon>Cardueae</taxon>
        <taxon>Centaureinae</taxon>
        <taxon>Centaurea</taxon>
    </lineage>
</organism>
<dbReference type="GO" id="GO:0015074">
    <property type="term" value="P:DNA integration"/>
    <property type="evidence" value="ECO:0007669"/>
    <property type="project" value="InterPro"/>
</dbReference>
<sequence length="330" mass="38266">MNEDQSYHCYYRLLLLLKSTFAGAVVTTAGVRSCQIIHTDVCGPFSHEARGGYRYFITFTDDFSRYGYVYLMRHKFEAFEKFKKFQNEVHNQLDRKIKFLRSARGGEYLSQEFDSHLRECGIVSQLTPPYTPQMNGVSERRNRTLLNMVRSMMCRSTLPVSFWGHALETAAHILNKGSTKSIEKTPYEIWTGKKPKLSFLKIWGYEVYVKRTVSEKLKPSSSENKVFVARNGKFLEEKFLNHENTRNDVELQIVEEDTSLPTIEPVTQQENVETQPETVEEVQTQDLRRSTRVRQEPDRYLGFLVSQDDGDLNEPTSYGEAVSGSESEQW</sequence>
<dbReference type="Proteomes" id="UP001172457">
    <property type="component" value="Chromosome 1"/>
</dbReference>
<name>A0AA38U105_9ASTR</name>
<feature type="compositionally biased region" description="Low complexity" evidence="1">
    <location>
        <begin position="268"/>
        <end position="285"/>
    </location>
</feature>
<proteinExistence type="predicted"/>
<feature type="region of interest" description="Disordered" evidence="1">
    <location>
        <begin position="268"/>
        <end position="330"/>
    </location>
</feature>
<reference evidence="4" key="1">
    <citation type="submission" date="2023-03" db="EMBL/GenBank/DDBJ databases">
        <title>Chromosome-scale reference genome and RAD-based genetic map of yellow starthistle (Centaurea solstitialis) reveal putative structural variation and QTLs associated with invader traits.</title>
        <authorList>
            <person name="Reatini B."/>
            <person name="Cang F.A."/>
            <person name="Jiang Q."/>
            <person name="Mckibben M.T.W."/>
            <person name="Barker M.S."/>
            <person name="Rieseberg L.H."/>
            <person name="Dlugosch K.M."/>
        </authorList>
    </citation>
    <scope>NUCLEOTIDE SEQUENCE</scope>
    <source>
        <strain evidence="4">CAN-66</strain>
        <tissue evidence="4">Leaf</tissue>
    </source>
</reference>
<feature type="compositionally biased region" description="Basic and acidic residues" evidence="1">
    <location>
        <begin position="286"/>
        <end position="299"/>
    </location>
</feature>
<dbReference type="InterPro" id="IPR036397">
    <property type="entry name" value="RNaseH_sf"/>
</dbReference>
<dbReference type="Gene3D" id="3.30.420.10">
    <property type="entry name" value="Ribonuclease H-like superfamily/Ribonuclease H"/>
    <property type="match status" value="1"/>
</dbReference>
<dbReference type="PROSITE" id="PS50994">
    <property type="entry name" value="INTEGRASE"/>
    <property type="match status" value="1"/>
</dbReference>
<dbReference type="GO" id="GO:0003676">
    <property type="term" value="F:nucleic acid binding"/>
    <property type="evidence" value="ECO:0007669"/>
    <property type="project" value="InterPro"/>
</dbReference>